<protein>
    <submittedName>
        <fullName evidence="1">Glycogen debranching enzyme</fullName>
        <ecNumber evidence="1">3.2.1.-</ecNumber>
    </submittedName>
</protein>
<gene>
    <name evidence="1" type="ORF">MNBD_GAMMA20-2384</name>
</gene>
<sequence length="59" mass="6879">MVWQDLAFSVQQDNPEDWLRVIDTARQSPHDIMEPDQEVVLQCLDDTLRARSVVVLISR</sequence>
<accession>A0A3B1AF96</accession>
<dbReference type="Gene3D" id="2.60.40.1180">
    <property type="entry name" value="Golgi alpha-mannosidase II"/>
    <property type="match status" value="1"/>
</dbReference>
<keyword evidence="1" id="KW-0326">Glycosidase</keyword>
<organism evidence="1">
    <name type="scientific">hydrothermal vent metagenome</name>
    <dbReference type="NCBI Taxonomy" id="652676"/>
    <lineage>
        <taxon>unclassified sequences</taxon>
        <taxon>metagenomes</taxon>
        <taxon>ecological metagenomes</taxon>
    </lineage>
</organism>
<proteinExistence type="predicted"/>
<dbReference type="AlphaFoldDB" id="A0A3B1AF96"/>
<evidence type="ECO:0000313" key="1">
    <source>
        <dbReference type="EMBL" id="VAX04526.1"/>
    </source>
</evidence>
<name>A0A3B1AF96_9ZZZZ</name>
<keyword evidence="1" id="KW-0378">Hydrolase</keyword>
<reference evidence="1" key="1">
    <citation type="submission" date="2018-06" db="EMBL/GenBank/DDBJ databases">
        <authorList>
            <person name="Zhirakovskaya E."/>
        </authorList>
    </citation>
    <scope>NUCLEOTIDE SEQUENCE</scope>
</reference>
<dbReference type="EC" id="3.2.1.-" evidence="1"/>
<dbReference type="InterPro" id="IPR013780">
    <property type="entry name" value="Glyco_hydro_b"/>
</dbReference>
<dbReference type="EMBL" id="UOFU01000383">
    <property type="protein sequence ID" value="VAX04526.1"/>
    <property type="molecule type" value="Genomic_DNA"/>
</dbReference>
<dbReference type="GO" id="GO:0016798">
    <property type="term" value="F:hydrolase activity, acting on glycosyl bonds"/>
    <property type="evidence" value="ECO:0007669"/>
    <property type="project" value="UniProtKB-KW"/>
</dbReference>